<dbReference type="AlphaFoldDB" id="A0A0A0K8D5"/>
<reference evidence="1 2" key="3">
    <citation type="journal article" date="2010" name="BMC Genomics">
        <title>Transcriptome sequencing and comparative analysis of cucumber flowers with different sex types.</title>
        <authorList>
            <person name="Guo S."/>
            <person name="Zheng Y."/>
            <person name="Joung J.G."/>
            <person name="Liu S."/>
            <person name="Zhang Z."/>
            <person name="Crasta O.R."/>
            <person name="Sobral B.W."/>
            <person name="Xu Y."/>
            <person name="Huang S."/>
            <person name="Fei Z."/>
        </authorList>
    </citation>
    <scope>NUCLEOTIDE SEQUENCE [LARGE SCALE GENOMIC DNA]</scope>
    <source>
        <strain evidence="2">cv. 9930</strain>
    </source>
</reference>
<keyword evidence="2" id="KW-1185">Reference proteome</keyword>
<dbReference type="EMBL" id="CM002928">
    <property type="protein sequence ID" value="KGN44036.1"/>
    <property type="molecule type" value="Genomic_DNA"/>
</dbReference>
<reference evidence="1 2" key="2">
    <citation type="journal article" date="2009" name="PLoS ONE">
        <title>An integrated genetic and cytogenetic map of the cucumber genome.</title>
        <authorList>
            <person name="Ren Y."/>
            <person name="Zhang Z."/>
            <person name="Liu J."/>
            <person name="Staub J.E."/>
            <person name="Han Y."/>
            <person name="Cheng Z."/>
            <person name="Li X."/>
            <person name="Lu J."/>
            <person name="Miao H."/>
            <person name="Kang H."/>
            <person name="Xie B."/>
            <person name="Gu X."/>
            <person name="Wang X."/>
            <person name="Du Y."/>
            <person name="Jin W."/>
            <person name="Huang S."/>
        </authorList>
    </citation>
    <scope>NUCLEOTIDE SEQUENCE [LARGE SCALE GENOMIC DNA]</scope>
    <source>
        <strain evidence="2">cv. 9930</strain>
    </source>
</reference>
<accession>A0A0A0K8D5</accession>
<dbReference type="Gramene" id="KGN44036">
    <property type="protein sequence ID" value="KGN44036"/>
    <property type="gene ID" value="Csa_7G122370"/>
</dbReference>
<protein>
    <submittedName>
        <fullName evidence="1">Uncharacterized protein</fullName>
    </submittedName>
</protein>
<dbReference type="Proteomes" id="UP000029981">
    <property type="component" value="Chromosome 7"/>
</dbReference>
<gene>
    <name evidence="1" type="ORF">Csa_7G122370</name>
</gene>
<proteinExistence type="predicted"/>
<name>A0A0A0K8D5_CUCSA</name>
<reference evidence="1 2" key="1">
    <citation type="journal article" date="2009" name="Nat. Genet.">
        <title>The genome of the cucumber, Cucumis sativus L.</title>
        <authorList>
            <person name="Huang S."/>
            <person name="Li R."/>
            <person name="Zhang Z."/>
            <person name="Li L."/>
            <person name="Gu X."/>
            <person name="Fan W."/>
            <person name="Lucas W.J."/>
            <person name="Wang X."/>
            <person name="Xie B."/>
            <person name="Ni P."/>
            <person name="Ren Y."/>
            <person name="Zhu H."/>
            <person name="Li J."/>
            <person name="Lin K."/>
            <person name="Jin W."/>
            <person name="Fei Z."/>
            <person name="Li G."/>
            <person name="Staub J."/>
            <person name="Kilian A."/>
            <person name="van der Vossen E.A."/>
            <person name="Wu Y."/>
            <person name="Guo J."/>
            <person name="He J."/>
            <person name="Jia Z."/>
            <person name="Ren Y."/>
            <person name="Tian G."/>
            <person name="Lu Y."/>
            <person name="Ruan J."/>
            <person name="Qian W."/>
            <person name="Wang M."/>
            <person name="Huang Q."/>
            <person name="Li B."/>
            <person name="Xuan Z."/>
            <person name="Cao J."/>
            <person name="Asan"/>
            <person name="Wu Z."/>
            <person name="Zhang J."/>
            <person name="Cai Q."/>
            <person name="Bai Y."/>
            <person name="Zhao B."/>
            <person name="Han Y."/>
            <person name="Li Y."/>
            <person name="Li X."/>
            <person name="Wang S."/>
            <person name="Shi Q."/>
            <person name="Liu S."/>
            <person name="Cho W.K."/>
            <person name="Kim J.Y."/>
            <person name="Xu Y."/>
            <person name="Heller-Uszynska K."/>
            <person name="Miao H."/>
            <person name="Cheng Z."/>
            <person name="Zhang S."/>
            <person name="Wu J."/>
            <person name="Yang Y."/>
            <person name="Kang H."/>
            <person name="Li M."/>
            <person name="Liang H."/>
            <person name="Ren X."/>
            <person name="Shi Z."/>
            <person name="Wen M."/>
            <person name="Jian M."/>
            <person name="Yang H."/>
            <person name="Zhang G."/>
            <person name="Yang Z."/>
            <person name="Chen R."/>
            <person name="Liu S."/>
            <person name="Li J."/>
            <person name="Ma L."/>
            <person name="Liu H."/>
            <person name="Zhou Y."/>
            <person name="Zhao J."/>
            <person name="Fang X."/>
            <person name="Li G."/>
            <person name="Fang L."/>
            <person name="Li Y."/>
            <person name="Liu D."/>
            <person name="Zheng H."/>
            <person name="Zhang Y."/>
            <person name="Qin N."/>
            <person name="Li Z."/>
            <person name="Yang G."/>
            <person name="Yang S."/>
            <person name="Bolund L."/>
            <person name="Kristiansen K."/>
            <person name="Zheng H."/>
            <person name="Li S."/>
            <person name="Zhang X."/>
            <person name="Yang H."/>
            <person name="Wang J."/>
            <person name="Sun R."/>
            <person name="Zhang B."/>
            <person name="Jiang S."/>
            <person name="Wang J."/>
            <person name="Du Y."/>
            <person name="Li S."/>
        </authorList>
    </citation>
    <scope>NUCLEOTIDE SEQUENCE [LARGE SCALE GENOMIC DNA]</scope>
    <source>
        <strain evidence="2">cv. 9930</strain>
    </source>
</reference>
<evidence type="ECO:0000313" key="1">
    <source>
        <dbReference type="EMBL" id="KGN44036.1"/>
    </source>
</evidence>
<reference evidence="1 2" key="4">
    <citation type="journal article" date="2011" name="BMC Genomics">
        <title>RNA-Seq improves annotation of protein-coding genes in the cucumber genome.</title>
        <authorList>
            <person name="Li Z."/>
            <person name="Zhang Z."/>
            <person name="Yan P."/>
            <person name="Huang S."/>
            <person name="Fei Z."/>
            <person name="Lin K."/>
        </authorList>
    </citation>
    <scope>NUCLEOTIDE SEQUENCE [LARGE SCALE GENOMIC DNA]</scope>
    <source>
        <strain evidence="2">cv. 9930</strain>
    </source>
</reference>
<evidence type="ECO:0000313" key="2">
    <source>
        <dbReference type="Proteomes" id="UP000029981"/>
    </source>
</evidence>
<organism evidence="1 2">
    <name type="scientific">Cucumis sativus</name>
    <name type="common">Cucumber</name>
    <dbReference type="NCBI Taxonomy" id="3659"/>
    <lineage>
        <taxon>Eukaryota</taxon>
        <taxon>Viridiplantae</taxon>
        <taxon>Streptophyta</taxon>
        <taxon>Embryophyta</taxon>
        <taxon>Tracheophyta</taxon>
        <taxon>Spermatophyta</taxon>
        <taxon>Magnoliopsida</taxon>
        <taxon>eudicotyledons</taxon>
        <taxon>Gunneridae</taxon>
        <taxon>Pentapetalae</taxon>
        <taxon>rosids</taxon>
        <taxon>fabids</taxon>
        <taxon>Cucurbitales</taxon>
        <taxon>Cucurbitaceae</taxon>
        <taxon>Benincaseae</taxon>
        <taxon>Cucumis</taxon>
    </lineage>
</organism>
<sequence length="103" mass="11415">MRACSPVLICICMPCRKLCTKYTGLGIEVVYAVMYRVHDFVVPNKTLLFCICLSHLSKEFSLPFKLVAAGASIVHHLPLCTIAISSPSVDLCCCNRSKIFFTL</sequence>